<name>A0A4P6PBA2_9GAMM</name>
<dbReference type="Pfam" id="PF01814">
    <property type="entry name" value="Hemerythrin"/>
    <property type="match status" value="1"/>
</dbReference>
<evidence type="ECO:0000256" key="1">
    <source>
        <dbReference type="ARBA" id="ARBA00010587"/>
    </source>
</evidence>
<organism evidence="6 7">
    <name type="scientific">Litorilituus sediminis</name>
    <dbReference type="NCBI Taxonomy" id="718192"/>
    <lineage>
        <taxon>Bacteria</taxon>
        <taxon>Pseudomonadati</taxon>
        <taxon>Pseudomonadota</taxon>
        <taxon>Gammaproteobacteria</taxon>
        <taxon>Alteromonadales</taxon>
        <taxon>Colwelliaceae</taxon>
        <taxon>Litorilituus</taxon>
    </lineage>
</organism>
<evidence type="ECO:0000259" key="5">
    <source>
        <dbReference type="Pfam" id="PF01814"/>
    </source>
</evidence>
<dbReference type="KEGG" id="lsd:EMK97_15145"/>
<protein>
    <submittedName>
        <fullName evidence="6">Hemerythrin</fullName>
    </submittedName>
</protein>
<dbReference type="NCBIfam" id="NF033749">
    <property type="entry name" value="bact_hemeryth"/>
    <property type="match status" value="1"/>
</dbReference>
<keyword evidence="4" id="KW-0408">Iron</keyword>
<dbReference type="SUPFAM" id="SSF47188">
    <property type="entry name" value="Hemerythrin-like"/>
    <property type="match status" value="1"/>
</dbReference>
<sequence length="147" mass="17320">MIIKSNNGVVDMALIEWSAELSVGIDSIDQQHKELMNIINRLDEAMNNGDSIEVLRKTFTDLTHYTQKHFAYEEKLFNLHDYEGGTEHKRQHDELIVQLIELKEKFDHYQKEKLTEQVMAFLKNWLTYHILETDKAYSEHLQAQGVN</sequence>
<evidence type="ECO:0000256" key="3">
    <source>
        <dbReference type="ARBA" id="ARBA00022723"/>
    </source>
</evidence>
<dbReference type="OrthoDB" id="9813903at2"/>
<dbReference type="InterPro" id="IPR050669">
    <property type="entry name" value="Hemerythrin"/>
</dbReference>
<dbReference type="InterPro" id="IPR012827">
    <property type="entry name" value="Hemerythrin_metal-bd"/>
</dbReference>
<dbReference type="GO" id="GO:0046872">
    <property type="term" value="F:metal ion binding"/>
    <property type="evidence" value="ECO:0007669"/>
    <property type="project" value="UniProtKB-KW"/>
</dbReference>
<dbReference type="GO" id="GO:0005344">
    <property type="term" value="F:oxygen carrier activity"/>
    <property type="evidence" value="ECO:0007669"/>
    <property type="project" value="UniProtKB-KW"/>
</dbReference>
<dbReference type="EMBL" id="CP034759">
    <property type="protein sequence ID" value="QBG36962.1"/>
    <property type="molecule type" value="Genomic_DNA"/>
</dbReference>
<dbReference type="InterPro" id="IPR035938">
    <property type="entry name" value="Hemerythrin-like_sf"/>
</dbReference>
<feature type="domain" description="Hemerythrin-like" evidence="5">
    <location>
        <begin position="24"/>
        <end position="137"/>
    </location>
</feature>
<dbReference type="CDD" id="cd12107">
    <property type="entry name" value="Hemerythrin"/>
    <property type="match status" value="1"/>
</dbReference>
<reference evidence="6 7" key="1">
    <citation type="submission" date="2018-12" db="EMBL/GenBank/DDBJ databases">
        <title>Complete genome of Litorilituus sediminis.</title>
        <authorList>
            <person name="Liu A."/>
            <person name="Rong J."/>
        </authorList>
    </citation>
    <scope>NUCLEOTIDE SEQUENCE [LARGE SCALE GENOMIC DNA]</scope>
    <source>
        <strain evidence="6 7">JCM 17549</strain>
    </source>
</reference>
<dbReference type="InterPro" id="IPR012312">
    <property type="entry name" value="Hemerythrin-like"/>
</dbReference>
<comment type="similarity">
    <text evidence="1">Belongs to the hemerythrin family.</text>
</comment>
<gene>
    <name evidence="6" type="ORF">EMK97_15145</name>
</gene>
<evidence type="ECO:0000256" key="4">
    <source>
        <dbReference type="ARBA" id="ARBA00023004"/>
    </source>
</evidence>
<evidence type="ECO:0000313" key="6">
    <source>
        <dbReference type="EMBL" id="QBG36962.1"/>
    </source>
</evidence>
<dbReference type="Proteomes" id="UP000290244">
    <property type="component" value="Chromosome"/>
</dbReference>
<dbReference type="PANTHER" id="PTHR37164">
    <property type="entry name" value="BACTERIOHEMERYTHRIN"/>
    <property type="match status" value="1"/>
</dbReference>
<keyword evidence="7" id="KW-1185">Reference proteome</keyword>
<keyword evidence="2" id="KW-0561">Oxygen transport</keyword>
<accession>A0A4P6PBA2</accession>
<evidence type="ECO:0000256" key="2">
    <source>
        <dbReference type="ARBA" id="ARBA00022621"/>
    </source>
</evidence>
<evidence type="ECO:0000313" key="7">
    <source>
        <dbReference type="Proteomes" id="UP000290244"/>
    </source>
</evidence>
<keyword evidence="3" id="KW-0479">Metal-binding</keyword>
<dbReference type="PROSITE" id="PS00550">
    <property type="entry name" value="HEMERYTHRINS"/>
    <property type="match status" value="1"/>
</dbReference>
<dbReference type="NCBIfam" id="TIGR02481">
    <property type="entry name" value="hemeryth_dom"/>
    <property type="match status" value="1"/>
</dbReference>
<keyword evidence="2" id="KW-0813">Transport</keyword>
<proteinExistence type="inferred from homology"/>
<dbReference type="InterPro" id="IPR016131">
    <property type="entry name" value="Haemerythrin_Fe_BS"/>
</dbReference>
<dbReference type="AlphaFoldDB" id="A0A4P6PBA2"/>
<dbReference type="PANTHER" id="PTHR37164:SF1">
    <property type="entry name" value="BACTERIOHEMERYTHRIN"/>
    <property type="match status" value="1"/>
</dbReference>
<dbReference type="Gene3D" id="1.20.120.50">
    <property type="entry name" value="Hemerythrin-like"/>
    <property type="match status" value="1"/>
</dbReference>